<dbReference type="InterPro" id="IPR036388">
    <property type="entry name" value="WH-like_DNA-bd_sf"/>
</dbReference>
<accession>A0ABP9RG88</accession>
<dbReference type="PANTHER" id="PTHR44688">
    <property type="entry name" value="DNA-BINDING TRANSCRIPTIONAL ACTIVATOR DEVR_DOSR"/>
    <property type="match status" value="1"/>
</dbReference>
<dbReference type="PANTHER" id="PTHR44688:SF16">
    <property type="entry name" value="DNA-BINDING TRANSCRIPTIONAL ACTIVATOR DEVR_DOSR"/>
    <property type="match status" value="1"/>
</dbReference>
<dbReference type="Gene3D" id="1.10.10.10">
    <property type="entry name" value="Winged helix-like DNA-binding domain superfamily/Winged helix DNA-binding domain"/>
    <property type="match status" value="1"/>
</dbReference>
<dbReference type="SUPFAM" id="SSF46894">
    <property type="entry name" value="C-terminal effector domain of the bipartite response regulators"/>
    <property type="match status" value="1"/>
</dbReference>
<keyword evidence="3" id="KW-0804">Transcription</keyword>
<keyword evidence="2" id="KW-0238">DNA-binding</keyword>
<dbReference type="PROSITE" id="PS50043">
    <property type="entry name" value="HTH_LUXR_2"/>
    <property type="match status" value="1"/>
</dbReference>
<keyword evidence="6" id="KW-1185">Reference proteome</keyword>
<organism evidence="5 6">
    <name type="scientific">Pseudonocardia eucalypti</name>
    <dbReference type="NCBI Taxonomy" id="648755"/>
    <lineage>
        <taxon>Bacteria</taxon>
        <taxon>Bacillati</taxon>
        <taxon>Actinomycetota</taxon>
        <taxon>Actinomycetes</taxon>
        <taxon>Pseudonocardiales</taxon>
        <taxon>Pseudonocardiaceae</taxon>
        <taxon>Pseudonocardia</taxon>
    </lineage>
</organism>
<dbReference type="Pfam" id="PF00196">
    <property type="entry name" value="GerE"/>
    <property type="match status" value="1"/>
</dbReference>
<dbReference type="SMART" id="SM00421">
    <property type="entry name" value="HTH_LUXR"/>
    <property type="match status" value="1"/>
</dbReference>
<evidence type="ECO:0000256" key="2">
    <source>
        <dbReference type="ARBA" id="ARBA00023125"/>
    </source>
</evidence>
<evidence type="ECO:0000256" key="3">
    <source>
        <dbReference type="ARBA" id="ARBA00023163"/>
    </source>
</evidence>
<dbReference type="EMBL" id="BAABJP010000068">
    <property type="protein sequence ID" value="GAA5176602.1"/>
    <property type="molecule type" value="Genomic_DNA"/>
</dbReference>
<comment type="caution">
    <text evidence="5">The sequence shown here is derived from an EMBL/GenBank/DDBJ whole genome shotgun (WGS) entry which is preliminary data.</text>
</comment>
<reference evidence="6" key="1">
    <citation type="journal article" date="2019" name="Int. J. Syst. Evol. Microbiol.">
        <title>The Global Catalogue of Microorganisms (GCM) 10K type strain sequencing project: providing services to taxonomists for standard genome sequencing and annotation.</title>
        <authorList>
            <consortium name="The Broad Institute Genomics Platform"/>
            <consortium name="The Broad Institute Genome Sequencing Center for Infectious Disease"/>
            <person name="Wu L."/>
            <person name="Ma J."/>
        </authorList>
    </citation>
    <scope>NUCLEOTIDE SEQUENCE [LARGE SCALE GENOMIC DNA]</scope>
    <source>
        <strain evidence="6">JCM 18303</strain>
    </source>
</reference>
<dbReference type="PRINTS" id="PR00038">
    <property type="entry name" value="HTHLUXR"/>
</dbReference>
<evidence type="ECO:0000256" key="1">
    <source>
        <dbReference type="ARBA" id="ARBA00023015"/>
    </source>
</evidence>
<dbReference type="InterPro" id="IPR029016">
    <property type="entry name" value="GAF-like_dom_sf"/>
</dbReference>
<evidence type="ECO:0000259" key="4">
    <source>
        <dbReference type="PROSITE" id="PS50043"/>
    </source>
</evidence>
<sequence>MRMTDSLRPVLWAVERSTDAVELFGRASPALRRLVSFDSAVWTAADPETGLITAPMVVENLGSGEGCTAYWESEILEENVVPFRELAHAVVPAAGLCAATGGLPGRSARFRRLLLGQGVRDELRVVLRAGDRPWGLVSLFRDSDVFRPEEIALLAELSRPLAARLRTFAQPLETAPRADRPAPGLIVFDEHGDAMSINDEARRYVAQLPEGPSVPSPLGLDLPIWVVGTALQARAIADGRDHVDARVRIRTTEGRWLLCRASSLTGPGGRPGMVALVIEPTTPSDLAVLVAEAYGLTARELQITQLVARGMTTAAIAETLFISPHTVRDHLKTVFTKAGVSSRGELVARLFTEHYRPALPEPTRVQRPDGTIALVRGL</sequence>
<proteinExistence type="predicted"/>
<evidence type="ECO:0000313" key="6">
    <source>
        <dbReference type="Proteomes" id="UP001428817"/>
    </source>
</evidence>
<dbReference type="CDD" id="cd06170">
    <property type="entry name" value="LuxR_C_like"/>
    <property type="match status" value="1"/>
</dbReference>
<dbReference type="Gene3D" id="3.30.450.40">
    <property type="match status" value="1"/>
</dbReference>
<keyword evidence="1" id="KW-0805">Transcription regulation</keyword>
<name>A0ABP9RG88_9PSEU</name>
<protein>
    <recommendedName>
        <fullName evidence="4">HTH luxR-type domain-containing protein</fullName>
    </recommendedName>
</protein>
<gene>
    <name evidence="5" type="ORF">GCM10023321_85410</name>
</gene>
<feature type="domain" description="HTH luxR-type" evidence="4">
    <location>
        <begin position="289"/>
        <end position="354"/>
    </location>
</feature>
<dbReference type="InterPro" id="IPR000792">
    <property type="entry name" value="Tscrpt_reg_LuxR_C"/>
</dbReference>
<dbReference type="Proteomes" id="UP001428817">
    <property type="component" value="Unassembled WGS sequence"/>
</dbReference>
<dbReference type="InterPro" id="IPR016032">
    <property type="entry name" value="Sig_transdc_resp-reg_C-effctor"/>
</dbReference>
<evidence type="ECO:0000313" key="5">
    <source>
        <dbReference type="EMBL" id="GAA5176602.1"/>
    </source>
</evidence>